<dbReference type="GO" id="GO:0050900">
    <property type="term" value="P:leukocyte migration"/>
    <property type="evidence" value="ECO:0007669"/>
    <property type="project" value="TreeGrafter"/>
</dbReference>
<dbReference type="GO" id="GO:0009897">
    <property type="term" value="C:external side of plasma membrane"/>
    <property type="evidence" value="ECO:0007669"/>
    <property type="project" value="TreeGrafter"/>
</dbReference>
<dbReference type="AlphaFoldDB" id="A0A6I9MPK5"/>
<feature type="repeat" description="FG-GAP" evidence="1">
    <location>
        <begin position="28"/>
        <end position="93"/>
    </location>
</feature>
<dbReference type="GO" id="GO:0098609">
    <property type="term" value="P:cell-cell adhesion"/>
    <property type="evidence" value="ECO:0007669"/>
    <property type="project" value="TreeGrafter"/>
</dbReference>
<name>A0A6I9MPK5_9TELE</name>
<proteinExistence type="predicted"/>
<dbReference type="KEGG" id="ncc:104944358"/>
<dbReference type="PROSITE" id="PS51257">
    <property type="entry name" value="PROKAR_LIPOPROTEIN"/>
    <property type="match status" value="1"/>
</dbReference>
<keyword evidence="3" id="KW-1185">Reference proteome</keyword>
<protein>
    <submittedName>
        <fullName evidence="4">Integrin alpha-6-like</fullName>
    </submittedName>
</protein>
<dbReference type="SMART" id="SM00191">
    <property type="entry name" value="Int_alpha"/>
    <property type="match status" value="1"/>
</dbReference>
<evidence type="ECO:0000313" key="4">
    <source>
        <dbReference type="RefSeq" id="XP_010768189.1"/>
    </source>
</evidence>
<feature type="chain" id="PRO_5027094672" evidence="2">
    <location>
        <begin position="24"/>
        <end position="177"/>
    </location>
</feature>
<dbReference type="GO" id="GO:0005178">
    <property type="term" value="F:integrin binding"/>
    <property type="evidence" value="ECO:0007669"/>
    <property type="project" value="TreeGrafter"/>
</dbReference>
<feature type="signal peptide" evidence="2">
    <location>
        <begin position="1"/>
        <end position="23"/>
    </location>
</feature>
<accession>A0A6I9MPK5</accession>
<dbReference type="RefSeq" id="XP_010768189.1">
    <property type="nucleotide sequence ID" value="XM_010769887.1"/>
</dbReference>
<dbReference type="Proteomes" id="UP000504611">
    <property type="component" value="Unplaced"/>
</dbReference>
<dbReference type="GeneID" id="104944358"/>
<gene>
    <name evidence="4" type="primary">LOC104944358</name>
</gene>
<dbReference type="PANTHER" id="PTHR23220">
    <property type="entry name" value="INTEGRIN ALPHA"/>
    <property type="match status" value="1"/>
</dbReference>
<dbReference type="GO" id="GO:0033627">
    <property type="term" value="P:cell adhesion mediated by integrin"/>
    <property type="evidence" value="ECO:0007669"/>
    <property type="project" value="TreeGrafter"/>
</dbReference>
<dbReference type="SUPFAM" id="SSF69318">
    <property type="entry name" value="Integrin alpha N-terminal domain"/>
    <property type="match status" value="1"/>
</dbReference>
<dbReference type="PROSITE" id="PS51470">
    <property type="entry name" value="FG_GAP"/>
    <property type="match status" value="1"/>
</dbReference>
<reference evidence="4" key="1">
    <citation type="submission" date="2025-08" db="UniProtKB">
        <authorList>
            <consortium name="RefSeq"/>
        </authorList>
    </citation>
    <scope>IDENTIFICATION</scope>
    <source>
        <tissue evidence="4">Muscle</tissue>
    </source>
</reference>
<evidence type="ECO:0000256" key="2">
    <source>
        <dbReference type="SAM" id="SignalP"/>
    </source>
</evidence>
<dbReference type="InterPro" id="IPR028994">
    <property type="entry name" value="Integrin_alpha_N"/>
</dbReference>
<dbReference type="Gene3D" id="2.130.10.130">
    <property type="entry name" value="Integrin alpha, N-terminal"/>
    <property type="match status" value="1"/>
</dbReference>
<dbReference type="GO" id="GO:0007160">
    <property type="term" value="P:cell-matrix adhesion"/>
    <property type="evidence" value="ECO:0007669"/>
    <property type="project" value="TreeGrafter"/>
</dbReference>
<dbReference type="PANTHER" id="PTHR23220:SF9">
    <property type="entry name" value="INTEGRIN ALPHA-6"/>
    <property type="match status" value="1"/>
</dbReference>
<dbReference type="GO" id="GO:0007229">
    <property type="term" value="P:integrin-mediated signaling pathway"/>
    <property type="evidence" value="ECO:0007669"/>
    <property type="project" value="TreeGrafter"/>
</dbReference>
<sequence>MEVRITCGLWFFAFILGCGRLSAFNLDSTNVQRKNGDPGSYFGFSLAMHWQLAPEDKRMLLVGAPRAKALSGQKSKVTGGLYNCDMISTSTSCSRVQFDNNEKTNEESKENQWMGVTVNSQGPGGKVVVRLCDFWVVPVLGKQPAGHLVIDGSVCRRSGTGIGLITDKSGEVRPPGK</sequence>
<organism evidence="3 4">
    <name type="scientific">Notothenia coriiceps</name>
    <name type="common">black rockcod</name>
    <dbReference type="NCBI Taxonomy" id="8208"/>
    <lineage>
        <taxon>Eukaryota</taxon>
        <taxon>Metazoa</taxon>
        <taxon>Chordata</taxon>
        <taxon>Craniata</taxon>
        <taxon>Vertebrata</taxon>
        <taxon>Euteleostomi</taxon>
        <taxon>Actinopterygii</taxon>
        <taxon>Neopterygii</taxon>
        <taxon>Teleostei</taxon>
        <taxon>Neoteleostei</taxon>
        <taxon>Acanthomorphata</taxon>
        <taxon>Eupercaria</taxon>
        <taxon>Perciformes</taxon>
        <taxon>Notothenioidei</taxon>
        <taxon>Nototheniidae</taxon>
        <taxon>Notothenia</taxon>
    </lineage>
</organism>
<evidence type="ECO:0000313" key="3">
    <source>
        <dbReference type="Proteomes" id="UP000504611"/>
    </source>
</evidence>
<dbReference type="GO" id="GO:0008305">
    <property type="term" value="C:integrin complex"/>
    <property type="evidence" value="ECO:0007669"/>
    <property type="project" value="TreeGrafter"/>
</dbReference>
<keyword evidence="2" id="KW-0732">Signal</keyword>
<dbReference type="OrthoDB" id="8949274at2759"/>
<dbReference type="InterPro" id="IPR013519">
    <property type="entry name" value="Int_alpha_beta-p"/>
</dbReference>
<evidence type="ECO:0000256" key="1">
    <source>
        <dbReference type="PROSITE-ProRule" id="PRU00803"/>
    </source>
</evidence>